<keyword evidence="1" id="KW-0349">Heme</keyword>
<proteinExistence type="predicted"/>
<evidence type="ECO:0000313" key="5">
    <source>
        <dbReference type="EMBL" id="QPT39012.1"/>
    </source>
</evidence>
<dbReference type="STRING" id="1122619.GCA_000373745_02358"/>
<dbReference type="EC" id="1.14.12.17" evidence="6"/>
<dbReference type="GO" id="GO:0008941">
    <property type="term" value="F:nitric oxide dioxygenase NAD(P)H activity"/>
    <property type="evidence" value="ECO:0007669"/>
    <property type="project" value="UniProtKB-EC"/>
</dbReference>
<dbReference type="AlphaFoldDB" id="A0A378XFC7"/>
<name>A0A378XFC7_9BURK</name>
<dbReference type="GO" id="GO:0046210">
    <property type="term" value="P:nitric oxide catabolic process"/>
    <property type="evidence" value="ECO:0007669"/>
    <property type="project" value="TreeGrafter"/>
</dbReference>
<dbReference type="PANTHER" id="PTHR43396:SF3">
    <property type="entry name" value="FLAVOHEMOPROTEIN"/>
    <property type="match status" value="1"/>
</dbReference>
<dbReference type="RefSeq" id="WP_018575544.1">
    <property type="nucleotide sequence ID" value="NZ_CP065725.1"/>
</dbReference>
<dbReference type="PANTHER" id="PTHR43396">
    <property type="entry name" value="FLAVOHEMOPROTEIN"/>
    <property type="match status" value="1"/>
</dbReference>
<evidence type="ECO:0000256" key="4">
    <source>
        <dbReference type="ARBA" id="ARBA00023004"/>
    </source>
</evidence>
<dbReference type="GO" id="GO:0005344">
    <property type="term" value="F:oxygen carrier activity"/>
    <property type="evidence" value="ECO:0007669"/>
    <property type="project" value="UniProtKB-KW"/>
</dbReference>
<evidence type="ECO:0000256" key="2">
    <source>
        <dbReference type="ARBA" id="ARBA00022621"/>
    </source>
</evidence>
<gene>
    <name evidence="6" type="primary">hmp</name>
    <name evidence="5" type="ORF">I6G29_07285</name>
    <name evidence="6" type="ORF">NCTC11997_01519</name>
</gene>
<dbReference type="GO" id="GO:0046872">
    <property type="term" value="F:metal ion binding"/>
    <property type="evidence" value="ECO:0007669"/>
    <property type="project" value="UniProtKB-KW"/>
</dbReference>
<organism evidence="6 7">
    <name type="scientific">Oligella ureolytica</name>
    <dbReference type="NCBI Taxonomy" id="90244"/>
    <lineage>
        <taxon>Bacteria</taxon>
        <taxon>Pseudomonadati</taxon>
        <taxon>Pseudomonadota</taxon>
        <taxon>Betaproteobacteria</taxon>
        <taxon>Burkholderiales</taxon>
        <taxon>Alcaligenaceae</taxon>
        <taxon>Oligella</taxon>
    </lineage>
</organism>
<keyword evidence="2" id="KW-0813">Transport</keyword>
<dbReference type="InterPro" id="IPR012292">
    <property type="entry name" value="Globin/Proto"/>
</dbReference>
<dbReference type="GO" id="GO:0019825">
    <property type="term" value="F:oxygen binding"/>
    <property type="evidence" value="ECO:0007669"/>
    <property type="project" value="InterPro"/>
</dbReference>
<dbReference type="Proteomes" id="UP000254603">
    <property type="component" value="Unassembled WGS sequence"/>
</dbReference>
<dbReference type="InterPro" id="IPR009050">
    <property type="entry name" value="Globin-like_sf"/>
</dbReference>
<evidence type="ECO:0000313" key="6">
    <source>
        <dbReference type="EMBL" id="SUA54471.1"/>
    </source>
</evidence>
<dbReference type="EMBL" id="UGSB01000001">
    <property type="protein sequence ID" value="SUA54471.1"/>
    <property type="molecule type" value="Genomic_DNA"/>
</dbReference>
<keyword evidence="3" id="KW-0479">Metal-binding</keyword>
<dbReference type="Gene3D" id="1.10.490.10">
    <property type="entry name" value="Globins"/>
    <property type="match status" value="1"/>
</dbReference>
<keyword evidence="2" id="KW-0561">Oxygen transport</keyword>
<keyword evidence="4" id="KW-0408">Iron</keyword>
<dbReference type="EMBL" id="CP065725">
    <property type="protein sequence ID" value="QPT39012.1"/>
    <property type="molecule type" value="Genomic_DNA"/>
</dbReference>
<accession>A0A378XFC7</accession>
<evidence type="ECO:0000313" key="8">
    <source>
        <dbReference type="Proteomes" id="UP000594903"/>
    </source>
</evidence>
<evidence type="ECO:0000313" key="7">
    <source>
        <dbReference type="Proteomes" id="UP000254603"/>
    </source>
</evidence>
<sequence>MLTAEQKKFIEDTVNLIVAKHLSLNIQPKQYAIVGDNLLNSISKVLEVPMDSELIAAWAVAYQQLAGILIAIEKAKDKAGQYISIRVTVAEIGHKQPRQYTLSNTFNEQV</sequence>
<reference evidence="5 8" key="2">
    <citation type="submission" date="2020-12" db="EMBL/GenBank/DDBJ databases">
        <title>FDA dAtabase for Regulatory Grade micrObial Sequences (FDA-ARGOS): Supporting development and validation of Infectious Disease Dx tests.</title>
        <authorList>
            <person name="Sproer C."/>
            <person name="Gronow S."/>
            <person name="Severitt S."/>
            <person name="Schroder I."/>
            <person name="Tallon L."/>
            <person name="Sadzewicz L."/>
            <person name="Zhao X."/>
            <person name="Boylan J."/>
            <person name="Ott S."/>
            <person name="Bowen H."/>
            <person name="Vavikolanu K."/>
            <person name="Mehta A."/>
            <person name="Aluvathingal J."/>
            <person name="Nadendla S."/>
            <person name="Lowell S."/>
            <person name="Myers T."/>
            <person name="Yan Y."/>
            <person name="Sichtig H."/>
        </authorList>
    </citation>
    <scope>NUCLEOTIDE SEQUENCE [LARGE SCALE GENOMIC DNA]</scope>
    <source>
        <strain evidence="5 8">FDAARGOS_872</strain>
    </source>
</reference>
<reference evidence="6 7" key="1">
    <citation type="submission" date="2018-06" db="EMBL/GenBank/DDBJ databases">
        <authorList>
            <consortium name="Pathogen Informatics"/>
            <person name="Doyle S."/>
        </authorList>
    </citation>
    <scope>NUCLEOTIDE SEQUENCE [LARGE SCALE GENOMIC DNA]</scope>
    <source>
        <strain evidence="6 7">NCTC11997</strain>
    </source>
</reference>
<protein>
    <submittedName>
        <fullName evidence="6">Nitric oxide dioxygenase</fullName>
        <ecNumber evidence="6">1.14.12.17</ecNumber>
    </submittedName>
</protein>
<keyword evidence="6" id="KW-0223">Dioxygenase</keyword>
<dbReference type="Proteomes" id="UP000594903">
    <property type="component" value="Chromosome"/>
</dbReference>
<keyword evidence="8" id="KW-1185">Reference proteome</keyword>
<keyword evidence="6" id="KW-0560">Oxidoreductase</keyword>
<dbReference type="GO" id="GO:0071949">
    <property type="term" value="F:FAD binding"/>
    <property type="evidence" value="ECO:0007669"/>
    <property type="project" value="TreeGrafter"/>
</dbReference>
<evidence type="ECO:0000256" key="3">
    <source>
        <dbReference type="ARBA" id="ARBA00022723"/>
    </source>
</evidence>
<dbReference type="OrthoDB" id="9801223at2"/>
<dbReference type="GO" id="GO:0071500">
    <property type="term" value="P:cellular response to nitrosative stress"/>
    <property type="evidence" value="ECO:0007669"/>
    <property type="project" value="TreeGrafter"/>
</dbReference>
<evidence type="ECO:0000256" key="1">
    <source>
        <dbReference type="ARBA" id="ARBA00022617"/>
    </source>
</evidence>
<dbReference type="GO" id="GO:0020037">
    <property type="term" value="F:heme binding"/>
    <property type="evidence" value="ECO:0007669"/>
    <property type="project" value="InterPro"/>
</dbReference>
<dbReference type="SUPFAM" id="SSF46458">
    <property type="entry name" value="Globin-like"/>
    <property type="match status" value="1"/>
</dbReference>